<comment type="caution">
    <text evidence="2">The sequence shown here is derived from an EMBL/GenBank/DDBJ whole genome shotgun (WGS) entry which is preliminary data.</text>
</comment>
<keyword evidence="2" id="KW-0378">Hydrolase</keyword>
<protein>
    <submittedName>
        <fullName evidence="2">Alpha/beta hydrolase</fullName>
    </submittedName>
</protein>
<evidence type="ECO:0000313" key="2">
    <source>
        <dbReference type="EMBL" id="MBB1069945.1"/>
    </source>
</evidence>
<dbReference type="InterPro" id="IPR029058">
    <property type="entry name" value="AB_hydrolase_fold"/>
</dbReference>
<accession>A0A7W3TSA3</accession>
<dbReference type="RefSeq" id="WP_182598461.1">
    <property type="nucleotide sequence ID" value="NZ_JACIVC010000061.1"/>
</dbReference>
<dbReference type="Gene3D" id="1.10.10.800">
    <property type="match status" value="1"/>
</dbReference>
<gene>
    <name evidence="2" type="ORF">H5S40_07250</name>
</gene>
<dbReference type="GO" id="GO:0016787">
    <property type="term" value="F:hydrolase activity"/>
    <property type="evidence" value="ECO:0007669"/>
    <property type="project" value="UniProtKB-KW"/>
</dbReference>
<dbReference type="InterPro" id="IPR051411">
    <property type="entry name" value="Polyketide_trans_af380"/>
</dbReference>
<organism evidence="2 3">
    <name type="scientific">Limosilactobacillus albertensis</name>
    <dbReference type="NCBI Taxonomy" id="2759752"/>
    <lineage>
        <taxon>Bacteria</taxon>
        <taxon>Bacillati</taxon>
        <taxon>Bacillota</taxon>
        <taxon>Bacilli</taxon>
        <taxon>Lactobacillales</taxon>
        <taxon>Lactobacillaceae</taxon>
        <taxon>Limosilactobacillus</taxon>
    </lineage>
</organism>
<keyword evidence="3" id="KW-1185">Reference proteome</keyword>
<evidence type="ECO:0000259" key="1">
    <source>
        <dbReference type="Pfam" id="PF02129"/>
    </source>
</evidence>
<dbReference type="EMBL" id="JACIVC010000061">
    <property type="protein sequence ID" value="MBB1069945.1"/>
    <property type="molecule type" value="Genomic_DNA"/>
</dbReference>
<evidence type="ECO:0000313" key="3">
    <source>
        <dbReference type="Proteomes" id="UP000518316"/>
    </source>
</evidence>
<dbReference type="PANTHER" id="PTHR47751:SF1">
    <property type="entry name" value="SUPERFAMILY HYDROLASE, PUTATIVE (AFU_ORTHOLOGUE AFUA_2G16580)-RELATED"/>
    <property type="match status" value="1"/>
</dbReference>
<dbReference type="Proteomes" id="UP000518316">
    <property type="component" value="Unassembled WGS sequence"/>
</dbReference>
<dbReference type="AlphaFoldDB" id="A0A7W3TSA3"/>
<dbReference type="SUPFAM" id="SSF53474">
    <property type="entry name" value="alpha/beta-Hydrolases"/>
    <property type="match status" value="1"/>
</dbReference>
<dbReference type="InterPro" id="IPR000383">
    <property type="entry name" value="Xaa-Pro-like_dom"/>
</dbReference>
<reference evidence="2 3" key="1">
    <citation type="submission" date="2020-07" db="EMBL/GenBank/DDBJ databases">
        <title>Description of Limosilactobacillus balticus sp. nov., Limosilactobacillus agrestis sp. nov., Limosilactobacillus albertensis sp. nov., Limosilactobacillus rudii sp. nov., Limosilactobacillus fastidiosus sp. nov., five novel Limosilactobacillus species isolated from the vertebrate gastrointestinal tract, and proposal of 6 subspecies of Limosilactobacillus reuteri adapted to the gastrointestinal tract of specific vertebrate hosts.</title>
        <authorList>
            <person name="Li F."/>
            <person name="Cheng C."/>
            <person name="Zheng J."/>
            <person name="Quevedo R.M."/>
            <person name="Li J."/>
            <person name="Roos S."/>
            <person name="Gaenzle M.G."/>
            <person name="Walter J."/>
        </authorList>
    </citation>
    <scope>NUCLEOTIDE SEQUENCE [LARGE SCALE GENOMIC DNA]</scope>
    <source>
        <strain evidence="2 3">RRLNB_1_1</strain>
    </source>
</reference>
<feature type="domain" description="Xaa-Pro dipeptidyl-peptidase-like" evidence="1">
    <location>
        <begin position="39"/>
        <end position="311"/>
    </location>
</feature>
<sequence length="339" mass="38272">MRYSVQPLVEDTRVFKVNPQIEVKEVRFQNRYSFMVAGNLYLPENFDETKKYAAIVISGPFGAVKEQASGLYAQTLAERGFVTLAFDQSTTGESSGDIRNVASPDIFVEDFSAAVDFLGTQNYVDREKIGAIGICGLGSHVLTAASIDVRIKAVATSVMYDMSESMWSGLNDSKTEEERNREKQYLADVRWEDVDNDTHVGGYHELPFDENGQPVRANKLFPDKLPADADPVTTEFFNYYVKRAYHPRAINSAAIWDATSPWGYYNFPLQQRIEKITAPKLIVTGANAHSRYMAEAAYERLTDPKELVLVPNATHTDLYDQMDKIPFDKFESFFKENLA</sequence>
<dbReference type="Gene3D" id="3.40.50.1820">
    <property type="entry name" value="alpha/beta hydrolase"/>
    <property type="match status" value="1"/>
</dbReference>
<name>A0A7W3TSA3_9LACO</name>
<dbReference type="Pfam" id="PF02129">
    <property type="entry name" value="Peptidase_S15"/>
    <property type="match status" value="1"/>
</dbReference>
<dbReference type="PANTHER" id="PTHR47751">
    <property type="entry name" value="SUPERFAMILY HYDROLASE, PUTATIVE (AFU_ORTHOLOGUE AFUA_2G16580)-RELATED"/>
    <property type="match status" value="1"/>
</dbReference>
<proteinExistence type="predicted"/>